<evidence type="ECO:0000256" key="4">
    <source>
        <dbReference type="SAM" id="MobiDB-lite"/>
    </source>
</evidence>
<comment type="caution">
    <text evidence="6">The sequence shown here is derived from an EMBL/GenBank/DDBJ whole genome shotgun (WGS) entry which is preliminary data.</text>
</comment>
<dbReference type="Gene3D" id="3.40.1190.20">
    <property type="match status" value="1"/>
</dbReference>
<evidence type="ECO:0000256" key="1">
    <source>
        <dbReference type="ARBA" id="ARBA00010688"/>
    </source>
</evidence>
<proteinExistence type="inferred from homology"/>
<keyword evidence="3 6" id="KW-0418">Kinase</keyword>
<dbReference type="EMBL" id="VRMN01000001">
    <property type="protein sequence ID" value="KAA8499444.1"/>
    <property type="molecule type" value="Genomic_DNA"/>
</dbReference>
<reference evidence="7" key="1">
    <citation type="journal article" date="2019" name="Nat. Commun.">
        <title>Expansion of phycobilisome linker gene families in mesophilic red algae.</title>
        <authorList>
            <person name="Lee J."/>
            <person name="Kim D."/>
            <person name="Bhattacharya D."/>
            <person name="Yoon H.S."/>
        </authorList>
    </citation>
    <scope>NUCLEOTIDE SEQUENCE [LARGE SCALE GENOMIC DNA]</scope>
    <source>
        <strain evidence="7">CCMP 1328</strain>
    </source>
</reference>
<feature type="domain" description="Carbohydrate kinase PfkB" evidence="5">
    <location>
        <begin position="356"/>
        <end position="409"/>
    </location>
</feature>
<dbReference type="GO" id="GO:0016301">
    <property type="term" value="F:kinase activity"/>
    <property type="evidence" value="ECO:0007669"/>
    <property type="project" value="UniProtKB-KW"/>
</dbReference>
<comment type="similarity">
    <text evidence="1">Belongs to the carbohydrate kinase PfkB family.</text>
</comment>
<feature type="region of interest" description="Disordered" evidence="4">
    <location>
        <begin position="51"/>
        <end position="74"/>
    </location>
</feature>
<name>A0A5J4Z8Y0_PORPP</name>
<dbReference type="PROSITE" id="PS00583">
    <property type="entry name" value="PFKB_KINASES_1"/>
    <property type="match status" value="1"/>
</dbReference>
<keyword evidence="7" id="KW-1185">Reference proteome</keyword>
<dbReference type="OrthoDB" id="204058at2759"/>
<dbReference type="InterPro" id="IPR002139">
    <property type="entry name" value="Ribo/fructo_kinase"/>
</dbReference>
<sequence length="428" mass="45765">MAFIPCQAGYAPHIRSTRRAVHVGDRRGRSSGRVRARGVRIGGQIVSAASASEFGSSGRDVETSSSEPAESMAQSGAATGNGVLVLGAVCVDFIARVQQFPQPDDKVRTESLDVLGGGNAANTATCLARLGAQVRFVSQVGTDANGQGCLDELAAEGIDVSYVCRSAQVDTPFTYVIVDEQTQTRTCIHTPSALELGPDQLDESMLDGISLVHLDGRHTLAAIQLAKWANARGIPVVLDVEKDRPHIRELLPLVDYIVTNAKYPLLFSPDSLGRRDAISKLLESCERVKFVLTTNGAEGSTMMRKLHPDDAQKDRDLLDEGPVMPTHTTWPPPAQCRDKCDLKYAVVMCPCWPIPASLRIVDSTGAGDAFIGGVCYGLLTGLSVERMMLLGSRVASAKLTKVGARAGIPRQSEIEPYLLRTARAPSSA</sequence>
<dbReference type="PANTHER" id="PTHR42774">
    <property type="entry name" value="PHOSPHOTRANSFERASE SYSTEM TRANSPORT PROTEIN"/>
    <property type="match status" value="1"/>
</dbReference>
<evidence type="ECO:0000256" key="3">
    <source>
        <dbReference type="ARBA" id="ARBA00022777"/>
    </source>
</evidence>
<dbReference type="Proteomes" id="UP000324585">
    <property type="component" value="Unassembled WGS sequence"/>
</dbReference>
<evidence type="ECO:0000256" key="2">
    <source>
        <dbReference type="ARBA" id="ARBA00022679"/>
    </source>
</evidence>
<keyword evidence="2" id="KW-0808">Transferase</keyword>
<dbReference type="Pfam" id="PF00294">
    <property type="entry name" value="PfkB"/>
    <property type="match status" value="2"/>
</dbReference>
<evidence type="ECO:0000313" key="6">
    <source>
        <dbReference type="EMBL" id="KAA8499444.1"/>
    </source>
</evidence>
<protein>
    <submittedName>
        <fullName evidence="6">Ribokinase</fullName>
    </submittedName>
</protein>
<dbReference type="InterPro" id="IPR052562">
    <property type="entry name" value="Ketohexokinase-related"/>
</dbReference>
<feature type="domain" description="Carbohydrate kinase PfkB" evidence="5">
    <location>
        <begin position="83"/>
        <end position="302"/>
    </location>
</feature>
<evidence type="ECO:0000259" key="5">
    <source>
        <dbReference type="Pfam" id="PF00294"/>
    </source>
</evidence>
<feature type="compositionally biased region" description="Polar residues" evidence="4">
    <location>
        <begin position="63"/>
        <end position="74"/>
    </location>
</feature>
<dbReference type="InterPro" id="IPR029056">
    <property type="entry name" value="Ribokinase-like"/>
</dbReference>
<dbReference type="AlphaFoldDB" id="A0A5J4Z8Y0"/>
<gene>
    <name evidence="6" type="ORF">FVE85_7029</name>
</gene>
<dbReference type="InterPro" id="IPR011611">
    <property type="entry name" value="PfkB_dom"/>
</dbReference>
<dbReference type="InterPro" id="IPR002173">
    <property type="entry name" value="Carboh/pur_kinase_PfkB_CS"/>
</dbReference>
<dbReference type="SUPFAM" id="SSF53613">
    <property type="entry name" value="Ribokinase-like"/>
    <property type="match status" value="1"/>
</dbReference>
<organism evidence="6 7">
    <name type="scientific">Porphyridium purpureum</name>
    <name type="common">Red alga</name>
    <name type="synonym">Porphyridium cruentum</name>
    <dbReference type="NCBI Taxonomy" id="35688"/>
    <lineage>
        <taxon>Eukaryota</taxon>
        <taxon>Rhodophyta</taxon>
        <taxon>Bangiophyceae</taxon>
        <taxon>Porphyridiales</taxon>
        <taxon>Porphyridiaceae</taxon>
        <taxon>Porphyridium</taxon>
    </lineage>
</organism>
<dbReference type="PANTHER" id="PTHR42774:SF3">
    <property type="entry name" value="KETOHEXOKINASE"/>
    <property type="match status" value="1"/>
</dbReference>
<accession>A0A5J4Z8Y0</accession>
<dbReference type="PRINTS" id="PR00990">
    <property type="entry name" value="RIBOKINASE"/>
</dbReference>
<evidence type="ECO:0000313" key="7">
    <source>
        <dbReference type="Proteomes" id="UP000324585"/>
    </source>
</evidence>
<dbReference type="OMA" id="CSGMPPE"/>